<comment type="similarity">
    <text evidence="2 13">Belongs to the class-II aminoacyl-tRNA synthetase family. Phe-tRNA synthetase alpha subunit type 1 subfamily.</text>
</comment>
<dbReference type="Proteomes" id="UP000177725">
    <property type="component" value="Unassembled WGS sequence"/>
</dbReference>
<dbReference type="SUPFAM" id="SSF55681">
    <property type="entry name" value="Class II aaRS and biotin synthetases"/>
    <property type="match status" value="1"/>
</dbReference>
<dbReference type="HAMAP" id="MF_00281">
    <property type="entry name" value="Phe_tRNA_synth_alpha1"/>
    <property type="match status" value="1"/>
</dbReference>
<dbReference type="GO" id="GO:0005737">
    <property type="term" value="C:cytoplasm"/>
    <property type="evidence" value="ECO:0007669"/>
    <property type="project" value="UniProtKB-SubCell"/>
</dbReference>
<evidence type="ECO:0000256" key="6">
    <source>
        <dbReference type="ARBA" id="ARBA00022723"/>
    </source>
</evidence>
<protein>
    <recommendedName>
        <fullName evidence="13">Phenylalanine--tRNA ligase alpha subunit</fullName>
        <ecNumber evidence="13">6.1.1.20</ecNumber>
    </recommendedName>
    <alternativeName>
        <fullName evidence="13">Phenylalanyl-tRNA synthetase alpha subunit</fullName>
        <shortName evidence="13">PheRS</shortName>
    </alternativeName>
</protein>
<proteinExistence type="inferred from homology"/>
<dbReference type="Pfam" id="PF01409">
    <property type="entry name" value="tRNA-synt_2d"/>
    <property type="match status" value="1"/>
</dbReference>
<evidence type="ECO:0000256" key="11">
    <source>
        <dbReference type="ARBA" id="ARBA00023146"/>
    </source>
</evidence>
<dbReference type="InterPro" id="IPR004188">
    <property type="entry name" value="Phe-tRNA_ligase_II_N"/>
</dbReference>
<evidence type="ECO:0000256" key="8">
    <source>
        <dbReference type="ARBA" id="ARBA00022840"/>
    </source>
</evidence>
<sequence>MKHMIEELKKSALKEILGAKNAEELEKLRIKYFGRQGRLTEILKQLKNLAEEERIKIGKSVNEIKKELEAILEKRRHELGQAMETMKEWIDISAPGHKLPRGHLHPRTIVLRKVEEIFQSLGFSVIDSNEVETDWYNFEALNFPKDHPAREMQDTFYLKNGLIPRTHTSPMQVRYMEKHNPPLRIIVPGKVYRNEASDATHESQFYQVEGLMVDKTISVANFKAIIEEFFRRFYKKDVQIKLRPSFFPFTEPSFEILIGCVFCGGKGCRICSGSGWLEMGGAGMVNQFVFESAGYVQNEWQGFAFGIGFERIVMMKYKINDIRLFNSGDLKFLSQF</sequence>
<gene>
    <name evidence="13" type="primary">pheS</name>
    <name evidence="15" type="ORF">A2174_02895</name>
</gene>
<keyword evidence="10 13" id="KW-0648">Protein biosynthesis</keyword>
<dbReference type="InterPro" id="IPR045864">
    <property type="entry name" value="aa-tRNA-synth_II/BPL/LPL"/>
</dbReference>
<dbReference type="NCBIfam" id="TIGR00468">
    <property type="entry name" value="pheS"/>
    <property type="match status" value="1"/>
</dbReference>
<dbReference type="InterPro" id="IPR006195">
    <property type="entry name" value="aa-tRNA-synth_II"/>
</dbReference>
<dbReference type="InterPro" id="IPR010978">
    <property type="entry name" value="tRNA-bd_arm"/>
</dbReference>
<dbReference type="GO" id="GO:0000287">
    <property type="term" value="F:magnesium ion binding"/>
    <property type="evidence" value="ECO:0007669"/>
    <property type="project" value="UniProtKB-UniRule"/>
</dbReference>
<dbReference type="InterPro" id="IPR022911">
    <property type="entry name" value="Phe_tRNA_ligase_alpha1_bac"/>
</dbReference>
<dbReference type="FunFam" id="3.30.930.10:FF:000089">
    <property type="entry name" value="Phenylalanine--tRNA ligase alpha subunit"/>
    <property type="match status" value="1"/>
</dbReference>
<evidence type="ECO:0000256" key="3">
    <source>
        <dbReference type="ARBA" id="ARBA00011209"/>
    </source>
</evidence>
<evidence type="ECO:0000256" key="10">
    <source>
        <dbReference type="ARBA" id="ARBA00022917"/>
    </source>
</evidence>
<dbReference type="GO" id="GO:0000049">
    <property type="term" value="F:tRNA binding"/>
    <property type="evidence" value="ECO:0007669"/>
    <property type="project" value="InterPro"/>
</dbReference>
<dbReference type="InterPro" id="IPR002319">
    <property type="entry name" value="Phenylalanyl-tRNA_Synthase"/>
</dbReference>
<comment type="cofactor">
    <cofactor evidence="13">
        <name>Mg(2+)</name>
        <dbReference type="ChEBI" id="CHEBI:18420"/>
    </cofactor>
    <text evidence="13">Binds 2 magnesium ions per tetramer.</text>
</comment>
<keyword evidence="6 13" id="KW-0479">Metal-binding</keyword>
<evidence type="ECO:0000259" key="14">
    <source>
        <dbReference type="PROSITE" id="PS50862"/>
    </source>
</evidence>
<dbReference type="Pfam" id="PF02912">
    <property type="entry name" value="Phe_tRNA-synt_N"/>
    <property type="match status" value="1"/>
</dbReference>
<evidence type="ECO:0000256" key="5">
    <source>
        <dbReference type="ARBA" id="ARBA00022598"/>
    </source>
</evidence>
<keyword evidence="4 13" id="KW-0963">Cytoplasm</keyword>
<evidence type="ECO:0000256" key="4">
    <source>
        <dbReference type="ARBA" id="ARBA00022490"/>
    </source>
</evidence>
<dbReference type="PANTHER" id="PTHR11538:SF41">
    <property type="entry name" value="PHENYLALANINE--TRNA LIGASE, MITOCHONDRIAL"/>
    <property type="match status" value="1"/>
</dbReference>
<dbReference type="GO" id="GO:0005524">
    <property type="term" value="F:ATP binding"/>
    <property type="evidence" value="ECO:0007669"/>
    <property type="project" value="UniProtKB-UniRule"/>
</dbReference>
<evidence type="ECO:0000256" key="1">
    <source>
        <dbReference type="ARBA" id="ARBA00004496"/>
    </source>
</evidence>
<name>A0A1G2FB49_9BACT</name>
<accession>A0A1G2FB49</accession>
<dbReference type="InterPro" id="IPR004529">
    <property type="entry name" value="Phe-tRNA-synth_IIc_asu"/>
</dbReference>
<comment type="caution">
    <text evidence="15">The sequence shown here is derived from an EMBL/GenBank/DDBJ whole genome shotgun (WGS) entry which is preliminary data.</text>
</comment>
<keyword evidence="9 13" id="KW-0460">Magnesium</keyword>
<dbReference type="EMBL" id="MHMV01000009">
    <property type="protein sequence ID" value="OGZ34791.1"/>
    <property type="molecule type" value="Genomic_DNA"/>
</dbReference>
<comment type="subunit">
    <text evidence="3 13">Tetramer of two alpha and two beta subunits.</text>
</comment>
<evidence type="ECO:0000313" key="15">
    <source>
        <dbReference type="EMBL" id="OGZ34791.1"/>
    </source>
</evidence>
<keyword evidence="7 13" id="KW-0547">Nucleotide-binding</keyword>
<feature type="domain" description="Aminoacyl-transfer RNA synthetases class-II family profile" evidence="14">
    <location>
        <begin position="110"/>
        <end position="315"/>
    </location>
</feature>
<keyword evidence="8 13" id="KW-0067">ATP-binding</keyword>
<dbReference type="GO" id="GO:0006432">
    <property type="term" value="P:phenylalanyl-tRNA aminoacylation"/>
    <property type="evidence" value="ECO:0007669"/>
    <property type="project" value="UniProtKB-UniRule"/>
</dbReference>
<dbReference type="SUPFAM" id="SSF46589">
    <property type="entry name" value="tRNA-binding arm"/>
    <property type="match status" value="1"/>
</dbReference>
<organism evidence="15 16">
    <name type="scientific">Candidatus Portnoybacteria bacterium RBG_13_41_18</name>
    <dbReference type="NCBI Taxonomy" id="1801991"/>
    <lineage>
        <taxon>Bacteria</taxon>
        <taxon>Candidatus Portnoyibacteriota</taxon>
    </lineage>
</organism>
<evidence type="ECO:0000256" key="12">
    <source>
        <dbReference type="ARBA" id="ARBA00049255"/>
    </source>
</evidence>
<comment type="subcellular location">
    <subcellularLocation>
        <location evidence="1 13">Cytoplasm</location>
    </subcellularLocation>
</comment>
<evidence type="ECO:0000256" key="9">
    <source>
        <dbReference type="ARBA" id="ARBA00022842"/>
    </source>
</evidence>
<evidence type="ECO:0000256" key="13">
    <source>
        <dbReference type="HAMAP-Rule" id="MF_00281"/>
    </source>
</evidence>
<dbReference type="PROSITE" id="PS50862">
    <property type="entry name" value="AA_TRNA_LIGASE_II"/>
    <property type="match status" value="1"/>
</dbReference>
<dbReference type="GO" id="GO:0004826">
    <property type="term" value="F:phenylalanine-tRNA ligase activity"/>
    <property type="evidence" value="ECO:0007669"/>
    <property type="project" value="UniProtKB-UniRule"/>
</dbReference>
<evidence type="ECO:0000256" key="7">
    <source>
        <dbReference type="ARBA" id="ARBA00022741"/>
    </source>
</evidence>
<dbReference type="AlphaFoldDB" id="A0A1G2FB49"/>
<dbReference type="PANTHER" id="PTHR11538">
    <property type="entry name" value="PHENYLALANYL-TRNA SYNTHETASE"/>
    <property type="match status" value="1"/>
</dbReference>
<evidence type="ECO:0000256" key="2">
    <source>
        <dbReference type="ARBA" id="ARBA00010207"/>
    </source>
</evidence>
<evidence type="ECO:0000313" key="16">
    <source>
        <dbReference type="Proteomes" id="UP000177725"/>
    </source>
</evidence>
<keyword evidence="5 13" id="KW-0436">Ligase</keyword>
<dbReference type="EC" id="6.1.1.20" evidence="13"/>
<comment type="catalytic activity">
    <reaction evidence="12 13">
        <text>tRNA(Phe) + L-phenylalanine + ATP = L-phenylalanyl-tRNA(Phe) + AMP + diphosphate + H(+)</text>
        <dbReference type="Rhea" id="RHEA:19413"/>
        <dbReference type="Rhea" id="RHEA-COMP:9668"/>
        <dbReference type="Rhea" id="RHEA-COMP:9699"/>
        <dbReference type="ChEBI" id="CHEBI:15378"/>
        <dbReference type="ChEBI" id="CHEBI:30616"/>
        <dbReference type="ChEBI" id="CHEBI:33019"/>
        <dbReference type="ChEBI" id="CHEBI:58095"/>
        <dbReference type="ChEBI" id="CHEBI:78442"/>
        <dbReference type="ChEBI" id="CHEBI:78531"/>
        <dbReference type="ChEBI" id="CHEBI:456215"/>
        <dbReference type="EC" id="6.1.1.20"/>
    </reaction>
</comment>
<dbReference type="CDD" id="cd00496">
    <property type="entry name" value="PheRS_alpha_core"/>
    <property type="match status" value="1"/>
</dbReference>
<dbReference type="Gene3D" id="3.30.930.10">
    <property type="entry name" value="Bira Bifunctional Protein, Domain 2"/>
    <property type="match status" value="1"/>
</dbReference>
<reference evidence="15 16" key="1">
    <citation type="journal article" date="2016" name="Nat. Commun.">
        <title>Thousands of microbial genomes shed light on interconnected biogeochemical processes in an aquifer system.</title>
        <authorList>
            <person name="Anantharaman K."/>
            <person name="Brown C.T."/>
            <person name="Hug L.A."/>
            <person name="Sharon I."/>
            <person name="Castelle C.J."/>
            <person name="Probst A.J."/>
            <person name="Thomas B.C."/>
            <person name="Singh A."/>
            <person name="Wilkins M.J."/>
            <person name="Karaoz U."/>
            <person name="Brodie E.L."/>
            <person name="Williams K.H."/>
            <person name="Hubbard S.S."/>
            <person name="Banfield J.F."/>
        </authorList>
    </citation>
    <scope>NUCLEOTIDE SEQUENCE [LARGE SCALE GENOMIC DNA]</scope>
</reference>
<keyword evidence="11 13" id="KW-0030">Aminoacyl-tRNA synthetase</keyword>
<feature type="binding site" evidence="13">
    <location>
        <position position="251"/>
    </location>
    <ligand>
        <name>Mg(2+)</name>
        <dbReference type="ChEBI" id="CHEBI:18420"/>
        <note>shared with beta subunit</note>
    </ligand>
</feature>